<sequence>MASQIITGVRGLLTAAKGLFHVVYAMDQGSFDAEALAPSPEAEGKFVAHYKCNLAIQRGMYFALRMPDWASEFKKQTHDILATTLKHHVDLPKEKPNNASGSQKKLRGCFYEEQLHSPPEESKPIRSPKIKDDITCGKRVPV</sequence>
<dbReference type="KEGG" id="dpe:6590831"/>
<gene>
    <name evidence="2" type="primary">Dper\GL11607</name>
    <name evidence="2" type="ORF">Dper_GL11607</name>
</gene>
<keyword evidence="3" id="KW-1185">Reference proteome</keyword>
<evidence type="ECO:0000256" key="1">
    <source>
        <dbReference type="SAM" id="MobiDB-lite"/>
    </source>
</evidence>
<feature type="region of interest" description="Disordered" evidence="1">
    <location>
        <begin position="110"/>
        <end position="142"/>
    </location>
</feature>
<proteinExistence type="predicted"/>
<dbReference type="PhylomeDB" id="B4GC49"/>
<organism evidence="3">
    <name type="scientific">Drosophila persimilis</name>
    <name type="common">Fruit fly</name>
    <dbReference type="NCBI Taxonomy" id="7234"/>
    <lineage>
        <taxon>Eukaryota</taxon>
        <taxon>Metazoa</taxon>
        <taxon>Ecdysozoa</taxon>
        <taxon>Arthropoda</taxon>
        <taxon>Hexapoda</taxon>
        <taxon>Insecta</taxon>
        <taxon>Pterygota</taxon>
        <taxon>Neoptera</taxon>
        <taxon>Endopterygota</taxon>
        <taxon>Diptera</taxon>
        <taxon>Brachycera</taxon>
        <taxon>Muscomorpha</taxon>
        <taxon>Ephydroidea</taxon>
        <taxon>Drosophilidae</taxon>
        <taxon>Drosophila</taxon>
        <taxon>Sophophora</taxon>
    </lineage>
</organism>
<dbReference type="EMBL" id="CH479181">
    <property type="protein sequence ID" value="EDW32392.1"/>
    <property type="molecule type" value="Genomic_DNA"/>
</dbReference>
<feature type="compositionally biased region" description="Basic and acidic residues" evidence="1">
    <location>
        <begin position="113"/>
        <end position="136"/>
    </location>
</feature>
<evidence type="ECO:0000313" key="3">
    <source>
        <dbReference type="Proteomes" id="UP000008744"/>
    </source>
</evidence>
<dbReference type="OMA" id="FHVVHAM"/>
<evidence type="ECO:0000313" key="2">
    <source>
        <dbReference type="EMBL" id="EDW32392.1"/>
    </source>
</evidence>
<dbReference type="OrthoDB" id="7865567at2759"/>
<name>B4GC49_DROPE</name>
<protein>
    <submittedName>
        <fullName evidence="2">GL11607</fullName>
    </submittedName>
</protein>
<dbReference type="AlphaFoldDB" id="B4GC49"/>
<reference evidence="2 3" key="1">
    <citation type="journal article" date="2007" name="Nature">
        <title>Evolution of genes and genomes on the Drosophila phylogeny.</title>
        <authorList>
            <consortium name="Drosophila 12 Genomes Consortium"/>
            <person name="Clark A.G."/>
            <person name="Eisen M.B."/>
            <person name="Smith D.R."/>
            <person name="Bergman C.M."/>
            <person name="Oliver B."/>
            <person name="Markow T.A."/>
            <person name="Kaufman T.C."/>
            <person name="Kellis M."/>
            <person name="Gelbart W."/>
            <person name="Iyer V.N."/>
            <person name="Pollard D.A."/>
            <person name="Sackton T.B."/>
            <person name="Larracuente A.M."/>
            <person name="Singh N.D."/>
            <person name="Abad J.P."/>
            <person name="Abt D.N."/>
            <person name="Adryan B."/>
            <person name="Aguade M."/>
            <person name="Akashi H."/>
            <person name="Anderson W.W."/>
            <person name="Aquadro C.F."/>
            <person name="Ardell D.H."/>
            <person name="Arguello R."/>
            <person name="Artieri C.G."/>
            <person name="Barbash D.A."/>
            <person name="Barker D."/>
            <person name="Barsanti P."/>
            <person name="Batterham P."/>
            <person name="Batzoglou S."/>
            <person name="Begun D."/>
            <person name="Bhutkar A."/>
            <person name="Blanco E."/>
            <person name="Bosak S.A."/>
            <person name="Bradley R.K."/>
            <person name="Brand A.D."/>
            <person name="Brent M.R."/>
            <person name="Brooks A.N."/>
            <person name="Brown R.H."/>
            <person name="Butlin R.K."/>
            <person name="Caggese C."/>
            <person name="Calvi B.R."/>
            <person name="Bernardo de Carvalho A."/>
            <person name="Caspi A."/>
            <person name="Castrezana S."/>
            <person name="Celniker S.E."/>
            <person name="Chang J.L."/>
            <person name="Chapple C."/>
            <person name="Chatterji S."/>
            <person name="Chinwalla A."/>
            <person name="Civetta A."/>
            <person name="Clifton S.W."/>
            <person name="Comeron J.M."/>
            <person name="Costello J.C."/>
            <person name="Coyne J.A."/>
            <person name="Daub J."/>
            <person name="David R.G."/>
            <person name="Delcher A.L."/>
            <person name="Delehaunty K."/>
            <person name="Do C.B."/>
            <person name="Ebling H."/>
            <person name="Edwards K."/>
            <person name="Eickbush T."/>
            <person name="Evans J.D."/>
            <person name="Filipski A."/>
            <person name="Findeiss S."/>
            <person name="Freyhult E."/>
            <person name="Fulton L."/>
            <person name="Fulton R."/>
            <person name="Garcia A.C."/>
            <person name="Gardiner A."/>
            <person name="Garfield D.A."/>
            <person name="Garvin B.E."/>
            <person name="Gibson G."/>
            <person name="Gilbert D."/>
            <person name="Gnerre S."/>
            <person name="Godfrey J."/>
            <person name="Good R."/>
            <person name="Gotea V."/>
            <person name="Gravely B."/>
            <person name="Greenberg A.J."/>
            <person name="Griffiths-Jones S."/>
            <person name="Gross S."/>
            <person name="Guigo R."/>
            <person name="Gustafson E.A."/>
            <person name="Haerty W."/>
            <person name="Hahn M.W."/>
            <person name="Halligan D.L."/>
            <person name="Halpern A.L."/>
            <person name="Halter G.M."/>
            <person name="Han M.V."/>
            <person name="Heger A."/>
            <person name="Hillier L."/>
            <person name="Hinrichs A.S."/>
            <person name="Holmes I."/>
            <person name="Hoskins R.A."/>
            <person name="Hubisz M.J."/>
            <person name="Hultmark D."/>
            <person name="Huntley M.A."/>
            <person name="Jaffe D.B."/>
            <person name="Jagadeeshan S."/>
            <person name="Jeck W.R."/>
            <person name="Johnson J."/>
            <person name="Jones C.D."/>
            <person name="Jordan W.C."/>
            <person name="Karpen G.H."/>
            <person name="Kataoka E."/>
            <person name="Keightley P.D."/>
            <person name="Kheradpour P."/>
            <person name="Kirkness E.F."/>
            <person name="Koerich L.B."/>
            <person name="Kristiansen K."/>
            <person name="Kudrna D."/>
            <person name="Kulathinal R.J."/>
            <person name="Kumar S."/>
            <person name="Kwok R."/>
            <person name="Lander E."/>
            <person name="Langley C.H."/>
            <person name="Lapoint R."/>
            <person name="Lazzaro B.P."/>
            <person name="Lee S.J."/>
            <person name="Levesque L."/>
            <person name="Li R."/>
            <person name="Lin C.F."/>
            <person name="Lin M.F."/>
            <person name="Lindblad-Toh K."/>
            <person name="Llopart A."/>
            <person name="Long M."/>
            <person name="Low L."/>
            <person name="Lozovsky E."/>
            <person name="Lu J."/>
            <person name="Luo M."/>
            <person name="Machado C.A."/>
            <person name="Makalowski W."/>
            <person name="Marzo M."/>
            <person name="Matsuda M."/>
            <person name="Matzkin L."/>
            <person name="McAllister B."/>
            <person name="McBride C.S."/>
            <person name="McKernan B."/>
            <person name="McKernan K."/>
            <person name="Mendez-Lago M."/>
            <person name="Minx P."/>
            <person name="Mollenhauer M.U."/>
            <person name="Montooth K."/>
            <person name="Mount S.M."/>
            <person name="Mu X."/>
            <person name="Myers E."/>
            <person name="Negre B."/>
            <person name="Newfeld S."/>
            <person name="Nielsen R."/>
            <person name="Noor M.A."/>
            <person name="O'Grady P."/>
            <person name="Pachter L."/>
            <person name="Papaceit M."/>
            <person name="Parisi M.J."/>
            <person name="Parisi M."/>
            <person name="Parts L."/>
            <person name="Pedersen J.S."/>
            <person name="Pesole G."/>
            <person name="Phillippy A.M."/>
            <person name="Ponting C.P."/>
            <person name="Pop M."/>
            <person name="Porcelli D."/>
            <person name="Powell J.R."/>
            <person name="Prohaska S."/>
            <person name="Pruitt K."/>
            <person name="Puig M."/>
            <person name="Quesneville H."/>
            <person name="Ram K.R."/>
            <person name="Rand D."/>
            <person name="Rasmussen M.D."/>
            <person name="Reed L.K."/>
            <person name="Reenan R."/>
            <person name="Reily A."/>
            <person name="Remington K.A."/>
            <person name="Rieger T.T."/>
            <person name="Ritchie M.G."/>
            <person name="Robin C."/>
            <person name="Rogers Y.H."/>
            <person name="Rohde C."/>
            <person name="Rozas J."/>
            <person name="Rubenfield M.J."/>
            <person name="Ruiz A."/>
            <person name="Russo S."/>
            <person name="Salzberg S.L."/>
            <person name="Sanchez-Gracia A."/>
            <person name="Saranga D.J."/>
            <person name="Sato H."/>
            <person name="Schaeffer S.W."/>
            <person name="Schatz M.C."/>
            <person name="Schlenke T."/>
            <person name="Schwartz R."/>
            <person name="Segarra C."/>
            <person name="Singh R.S."/>
            <person name="Sirot L."/>
            <person name="Sirota M."/>
            <person name="Sisneros N.B."/>
            <person name="Smith C.D."/>
            <person name="Smith T.F."/>
            <person name="Spieth J."/>
            <person name="Stage D.E."/>
            <person name="Stark A."/>
            <person name="Stephan W."/>
            <person name="Strausberg R.L."/>
            <person name="Strempel S."/>
            <person name="Sturgill D."/>
            <person name="Sutton G."/>
            <person name="Sutton G.G."/>
            <person name="Tao W."/>
            <person name="Teichmann S."/>
            <person name="Tobari Y.N."/>
            <person name="Tomimura Y."/>
            <person name="Tsolas J.M."/>
            <person name="Valente V.L."/>
            <person name="Venter E."/>
            <person name="Venter J.C."/>
            <person name="Vicario S."/>
            <person name="Vieira F.G."/>
            <person name="Vilella A.J."/>
            <person name="Villasante A."/>
            <person name="Walenz B."/>
            <person name="Wang J."/>
            <person name="Wasserman M."/>
            <person name="Watts T."/>
            <person name="Wilson D."/>
            <person name="Wilson R.K."/>
            <person name="Wing R.A."/>
            <person name="Wolfner M.F."/>
            <person name="Wong A."/>
            <person name="Wong G.K."/>
            <person name="Wu C.I."/>
            <person name="Wu G."/>
            <person name="Yamamoto D."/>
            <person name="Yang H.P."/>
            <person name="Yang S.P."/>
            <person name="Yorke J.A."/>
            <person name="Yoshida K."/>
            <person name="Zdobnov E."/>
            <person name="Zhang P."/>
            <person name="Zhang Y."/>
            <person name="Zimin A.V."/>
            <person name="Baldwin J."/>
            <person name="Abdouelleil A."/>
            <person name="Abdulkadir J."/>
            <person name="Abebe A."/>
            <person name="Abera B."/>
            <person name="Abreu J."/>
            <person name="Acer S.C."/>
            <person name="Aftuck L."/>
            <person name="Alexander A."/>
            <person name="An P."/>
            <person name="Anderson E."/>
            <person name="Anderson S."/>
            <person name="Arachi H."/>
            <person name="Azer M."/>
            <person name="Bachantsang P."/>
            <person name="Barry A."/>
            <person name="Bayul T."/>
            <person name="Berlin A."/>
            <person name="Bessette D."/>
            <person name="Bloom T."/>
            <person name="Blye J."/>
            <person name="Boguslavskiy L."/>
            <person name="Bonnet C."/>
            <person name="Boukhgalter B."/>
            <person name="Bourzgui I."/>
            <person name="Brown A."/>
            <person name="Cahill P."/>
            <person name="Channer S."/>
            <person name="Cheshatsang Y."/>
            <person name="Chuda L."/>
            <person name="Citroen M."/>
            <person name="Collymore A."/>
            <person name="Cooke P."/>
            <person name="Costello M."/>
            <person name="D'Aco K."/>
            <person name="Daza R."/>
            <person name="De Haan G."/>
            <person name="DeGray S."/>
            <person name="DeMaso C."/>
            <person name="Dhargay N."/>
            <person name="Dooley K."/>
            <person name="Dooley E."/>
            <person name="Doricent M."/>
            <person name="Dorje P."/>
            <person name="Dorjee K."/>
            <person name="Dupes A."/>
            <person name="Elong R."/>
            <person name="Falk J."/>
            <person name="Farina A."/>
            <person name="Faro S."/>
            <person name="Ferguson D."/>
            <person name="Fisher S."/>
            <person name="Foley C.D."/>
            <person name="Franke A."/>
            <person name="Friedrich D."/>
            <person name="Gadbois L."/>
            <person name="Gearin G."/>
            <person name="Gearin C.R."/>
            <person name="Giannoukos G."/>
            <person name="Goode T."/>
            <person name="Graham J."/>
            <person name="Grandbois E."/>
            <person name="Grewal S."/>
            <person name="Gyaltsen K."/>
            <person name="Hafez N."/>
            <person name="Hagos B."/>
            <person name="Hall J."/>
            <person name="Henson C."/>
            <person name="Hollinger A."/>
            <person name="Honan T."/>
            <person name="Huard M.D."/>
            <person name="Hughes L."/>
            <person name="Hurhula B."/>
            <person name="Husby M.E."/>
            <person name="Kamat A."/>
            <person name="Kanga B."/>
            <person name="Kashin S."/>
            <person name="Khazanovich D."/>
            <person name="Kisner P."/>
            <person name="Lance K."/>
            <person name="Lara M."/>
            <person name="Lee W."/>
            <person name="Lennon N."/>
            <person name="Letendre F."/>
            <person name="LeVine R."/>
            <person name="Lipovsky A."/>
            <person name="Liu X."/>
            <person name="Liu J."/>
            <person name="Liu S."/>
            <person name="Lokyitsang T."/>
            <person name="Lokyitsang Y."/>
            <person name="Lubonja R."/>
            <person name="Lui A."/>
            <person name="MacDonald P."/>
            <person name="Magnisalis V."/>
            <person name="Maru K."/>
            <person name="Matthews C."/>
            <person name="McCusker W."/>
            <person name="McDonough S."/>
            <person name="Mehta T."/>
            <person name="Meldrim J."/>
            <person name="Meneus L."/>
            <person name="Mihai O."/>
            <person name="Mihalev A."/>
            <person name="Mihova T."/>
            <person name="Mittelman R."/>
            <person name="Mlenga V."/>
            <person name="Montmayeur A."/>
            <person name="Mulrain L."/>
            <person name="Navidi A."/>
            <person name="Naylor J."/>
            <person name="Negash T."/>
            <person name="Nguyen T."/>
            <person name="Nguyen N."/>
            <person name="Nicol R."/>
            <person name="Norbu C."/>
            <person name="Norbu N."/>
            <person name="Novod N."/>
            <person name="O'Neill B."/>
            <person name="Osman S."/>
            <person name="Markiewicz E."/>
            <person name="Oyono O.L."/>
            <person name="Patti C."/>
            <person name="Phunkhang P."/>
            <person name="Pierre F."/>
            <person name="Priest M."/>
            <person name="Raghuraman S."/>
            <person name="Rege F."/>
            <person name="Reyes R."/>
            <person name="Rise C."/>
            <person name="Rogov P."/>
            <person name="Ross K."/>
            <person name="Ryan E."/>
            <person name="Settipalli S."/>
            <person name="Shea T."/>
            <person name="Sherpa N."/>
            <person name="Shi L."/>
            <person name="Shih D."/>
            <person name="Sparrow T."/>
            <person name="Spaulding J."/>
            <person name="Stalker J."/>
            <person name="Stange-Thomann N."/>
            <person name="Stavropoulos S."/>
            <person name="Stone C."/>
            <person name="Strader C."/>
            <person name="Tesfaye S."/>
            <person name="Thomson T."/>
            <person name="Thoulutsang Y."/>
            <person name="Thoulutsang D."/>
            <person name="Topham K."/>
            <person name="Topping I."/>
            <person name="Tsamla T."/>
            <person name="Vassiliev H."/>
            <person name="Vo A."/>
            <person name="Wangchuk T."/>
            <person name="Wangdi T."/>
            <person name="Weiand M."/>
            <person name="Wilkinson J."/>
            <person name="Wilson A."/>
            <person name="Yadav S."/>
            <person name="Young G."/>
            <person name="Yu Q."/>
            <person name="Zembek L."/>
            <person name="Zhong D."/>
            <person name="Zimmer A."/>
            <person name="Zwirko Z."/>
            <person name="Jaffe D.B."/>
            <person name="Alvarez P."/>
            <person name="Brockman W."/>
            <person name="Butler J."/>
            <person name="Chin C."/>
            <person name="Gnerre S."/>
            <person name="Grabherr M."/>
            <person name="Kleber M."/>
            <person name="Mauceli E."/>
            <person name="MacCallum I."/>
        </authorList>
    </citation>
    <scope>NUCLEOTIDE SEQUENCE [LARGE SCALE GENOMIC DNA]</scope>
    <source>
        <strain evidence="3">MSH-3 / Tucson 14011-0111.49</strain>
    </source>
</reference>
<dbReference type="Proteomes" id="UP000008744">
    <property type="component" value="Unassembled WGS sequence"/>
</dbReference>
<dbReference type="HOGENOM" id="CLU_1817801_0_0_1"/>
<accession>B4GC49</accession>
<dbReference type="STRING" id="7234.B4GC49"/>